<evidence type="ECO:0000256" key="4">
    <source>
        <dbReference type="ARBA" id="ARBA00009759"/>
    </source>
</evidence>
<dbReference type="PANTHER" id="PTHR20854">
    <property type="entry name" value="INOSITOL MONOPHOSPHATASE"/>
    <property type="match status" value="1"/>
</dbReference>
<dbReference type="GO" id="GO:0007165">
    <property type="term" value="P:signal transduction"/>
    <property type="evidence" value="ECO:0007669"/>
    <property type="project" value="TreeGrafter"/>
</dbReference>
<evidence type="ECO:0000256" key="2">
    <source>
        <dbReference type="ARBA" id="ARBA00001946"/>
    </source>
</evidence>
<dbReference type="InterPro" id="IPR020552">
    <property type="entry name" value="Inositol_monoPase_Li-sen"/>
</dbReference>
<dbReference type="GO" id="GO:0006021">
    <property type="term" value="P:inositol biosynthetic process"/>
    <property type="evidence" value="ECO:0007669"/>
    <property type="project" value="UniProtKB-UniPathway"/>
</dbReference>
<evidence type="ECO:0000256" key="3">
    <source>
        <dbReference type="ARBA" id="ARBA00005152"/>
    </source>
</evidence>
<organism evidence="10 11">
    <name type="scientific">Laodelphax striatellus</name>
    <name type="common">Small brown planthopper</name>
    <name type="synonym">Delphax striatella</name>
    <dbReference type="NCBI Taxonomy" id="195883"/>
    <lineage>
        <taxon>Eukaryota</taxon>
        <taxon>Metazoa</taxon>
        <taxon>Ecdysozoa</taxon>
        <taxon>Arthropoda</taxon>
        <taxon>Hexapoda</taxon>
        <taxon>Insecta</taxon>
        <taxon>Pterygota</taxon>
        <taxon>Neoptera</taxon>
        <taxon>Paraneoptera</taxon>
        <taxon>Hemiptera</taxon>
        <taxon>Auchenorrhyncha</taxon>
        <taxon>Fulgoroidea</taxon>
        <taxon>Delphacidae</taxon>
        <taxon>Criomorphinae</taxon>
        <taxon>Laodelphax</taxon>
    </lineage>
</organism>
<evidence type="ECO:0000256" key="9">
    <source>
        <dbReference type="RuleBase" id="RU364068"/>
    </source>
</evidence>
<keyword evidence="5 8" id="KW-0479">Metal-binding</keyword>
<feature type="binding site" evidence="8">
    <location>
        <position position="157"/>
    </location>
    <ligand>
        <name>Mg(2+)</name>
        <dbReference type="ChEBI" id="CHEBI:18420"/>
        <label>1</label>
        <note>catalytic</note>
    </ligand>
</feature>
<dbReference type="InterPro" id="IPR020550">
    <property type="entry name" value="Inositol_monophosphatase_CS"/>
</dbReference>
<evidence type="ECO:0000313" key="11">
    <source>
        <dbReference type="Proteomes" id="UP000291343"/>
    </source>
</evidence>
<dbReference type="Gene3D" id="3.30.540.10">
    <property type="entry name" value="Fructose-1,6-Bisphosphatase, subunit A, domain 1"/>
    <property type="match status" value="1"/>
</dbReference>
<dbReference type="Gene3D" id="3.40.190.80">
    <property type="match status" value="1"/>
</dbReference>
<dbReference type="InterPro" id="IPR033942">
    <property type="entry name" value="IMPase"/>
</dbReference>
<dbReference type="InParanoid" id="A0A482XU99"/>
<comment type="catalytic activity">
    <reaction evidence="1 9">
        <text>a myo-inositol phosphate + H2O = myo-inositol + phosphate</text>
        <dbReference type="Rhea" id="RHEA:24056"/>
        <dbReference type="ChEBI" id="CHEBI:15377"/>
        <dbReference type="ChEBI" id="CHEBI:17268"/>
        <dbReference type="ChEBI" id="CHEBI:43474"/>
        <dbReference type="ChEBI" id="CHEBI:84139"/>
        <dbReference type="EC" id="3.1.3.25"/>
    </reaction>
</comment>
<dbReference type="CDD" id="cd01639">
    <property type="entry name" value="IMPase"/>
    <property type="match status" value="1"/>
</dbReference>
<reference evidence="10 11" key="1">
    <citation type="journal article" date="2017" name="Gigascience">
        <title>Genome sequence of the small brown planthopper, Laodelphax striatellus.</title>
        <authorList>
            <person name="Zhu J."/>
            <person name="Jiang F."/>
            <person name="Wang X."/>
            <person name="Yang P."/>
            <person name="Bao Y."/>
            <person name="Zhao W."/>
            <person name="Wang W."/>
            <person name="Lu H."/>
            <person name="Wang Q."/>
            <person name="Cui N."/>
            <person name="Li J."/>
            <person name="Chen X."/>
            <person name="Luo L."/>
            <person name="Yu J."/>
            <person name="Kang L."/>
            <person name="Cui F."/>
        </authorList>
    </citation>
    <scope>NUCLEOTIDE SEQUENCE [LARGE SCALE GENOMIC DNA]</scope>
    <source>
        <strain evidence="10">Lst14</strain>
    </source>
</reference>
<dbReference type="GO" id="GO:0046872">
    <property type="term" value="F:metal ion binding"/>
    <property type="evidence" value="ECO:0007669"/>
    <property type="project" value="UniProtKB-KW"/>
</dbReference>
<dbReference type="PROSITE" id="PS00630">
    <property type="entry name" value="IMP_2"/>
    <property type="match status" value="1"/>
</dbReference>
<dbReference type="STRING" id="195883.A0A482XU99"/>
<comment type="similarity">
    <text evidence="4 9">Belongs to the inositol monophosphatase superfamily.</text>
</comment>
<dbReference type="Proteomes" id="UP000291343">
    <property type="component" value="Unassembled WGS sequence"/>
</dbReference>
<feature type="binding site" evidence="8">
    <location>
        <position position="31"/>
    </location>
    <ligand>
        <name>Mg(2+)</name>
        <dbReference type="ChEBI" id="CHEBI:18420"/>
        <label>1</label>
        <note>catalytic</note>
    </ligand>
</feature>
<dbReference type="AlphaFoldDB" id="A0A482XU99"/>
<proteinExistence type="inferred from homology"/>
<evidence type="ECO:0000313" key="10">
    <source>
        <dbReference type="EMBL" id="RZF49326.1"/>
    </source>
</evidence>
<dbReference type="SUPFAM" id="SSF56655">
    <property type="entry name" value="Carbohydrate phosphatase"/>
    <property type="match status" value="1"/>
</dbReference>
<dbReference type="PROSITE" id="PS00629">
    <property type="entry name" value="IMP_1"/>
    <property type="match status" value="1"/>
</dbReference>
<evidence type="ECO:0000256" key="5">
    <source>
        <dbReference type="ARBA" id="ARBA00022723"/>
    </source>
</evidence>
<dbReference type="PRINTS" id="PR00377">
    <property type="entry name" value="IMPHPHTASES"/>
</dbReference>
<dbReference type="UniPathway" id="UPA00823">
    <property type="reaction ID" value="UER00788"/>
</dbReference>
<evidence type="ECO:0000256" key="6">
    <source>
        <dbReference type="ARBA" id="ARBA00022801"/>
    </source>
</evidence>
<evidence type="ECO:0000256" key="7">
    <source>
        <dbReference type="ARBA" id="ARBA00022842"/>
    </source>
</evidence>
<dbReference type="InterPro" id="IPR020583">
    <property type="entry name" value="Inositol_monoP_metal-BS"/>
</dbReference>
<feature type="binding site" evidence="8">
    <location>
        <position position="28"/>
    </location>
    <ligand>
        <name>Mg(2+)</name>
        <dbReference type="ChEBI" id="CHEBI:18420"/>
        <label>1</label>
        <note>catalytic</note>
    </ligand>
</feature>
<dbReference type="EC" id="3.1.3.25" evidence="9"/>
<dbReference type="GO" id="GO:0008934">
    <property type="term" value="F:inositol monophosphate 1-phosphatase activity"/>
    <property type="evidence" value="ECO:0007669"/>
    <property type="project" value="InterPro"/>
</dbReference>
<comment type="pathway">
    <text evidence="3 9">Polyol metabolism; myo-inositol biosynthesis; myo-inositol from D-glucose 6-phosphate: step 2/2.</text>
</comment>
<comment type="cofactor">
    <cofactor evidence="2 8 9">
        <name>Mg(2+)</name>
        <dbReference type="ChEBI" id="CHEBI:18420"/>
    </cofactor>
</comment>
<accession>A0A482XU99</accession>
<keyword evidence="6 9" id="KW-0378">Hydrolase</keyword>
<dbReference type="EMBL" id="QKKF02000071">
    <property type="protein sequence ID" value="RZF49326.1"/>
    <property type="molecule type" value="Genomic_DNA"/>
</dbReference>
<feature type="binding site" evidence="8">
    <location>
        <position position="10"/>
    </location>
    <ligand>
        <name>Mg(2+)</name>
        <dbReference type="ChEBI" id="CHEBI:18420"/>
        <label>1</label>
        <note>catalytic</note>
    </ligand>
</feature>
<dbReference type="Pfam" id="PF00459">
    <property type="entry name" value="Inositol_P"/>
    <property type="match status" value="1"/>
</dbReference>
<dbReference type="SMR" id="A0A482XU99"/>
<gene>
    <name evidence="10" type="ORF">LSTR_LSTR006740</name>
</gene>
<evidence type="ECO:0000256" key="1">
    <source>
        <dbReference type="ARBA" id="ARBA00001033"/>
    </source>
</evidence>
<dbReference type="GO" id="GO:0046854">
    <property type="term" value="P:phosphatidylinositol phosphate biosynthetic process"/>
    <property type="evidence" value="ECO:0007669"/>
    <property type="project" value="InterPro"/>
</dbReference>
<dbReference type="InterPro" id="IPR000760">
    <property type="entry name" value="Inositol_monophosphatase-like"/>
</dbReference>
<evidence type="ECO:0000256" key="8">
    <source>
        <dbReference type="PIRSR" id="PIRSR600760-2"/>
    </source>
</evidence>
<dbReference type="PRINTS" id="PR00378">
    <property type="entry name" value="LIIMPHPHTASE"/>
</dbReference>
<dbReference type="FunFam" id="3.40.190.80:FF:000002">
    <property type="entry name" value="Inositol-1-monophosphatase"/>
    <property type="match status" value="1"/>
</dbReference>
<comment type="caution">
    <text evidence="10">The sequence shown here is derived from an EMBL/GenBank/DDBJ whole genome shotgun (WGS) entry which is preliminary data.</text>
</comment>
<dbReference type="OrthoDB" id="10254945at2759"/>
<sequence length="213" mass="22964">MIATLLFIGEESSDSKITLTDAPTWIIDPVDGTMNFVHGYPNVCISIALVIKKVTEIGIIYNPFINWNFTAKRGCGSFLNDKKISVSKTKELSLALVGFELGTSRNEEKGKVVMANANLLAPVVHGIRSAGSCAMNMALVAMGASDAYYEFGVHAWDYAAGDILVREAGGVCIDPAGGPLDLLSCRMLCASTPELSRELVDLIVQFDPKRDDE</sequence>
<dbReference type="PANTHER" id="PTHR20854:SF4">
    <property type="entry name" value="INOSITOL-1-MONOPHOSPHATASE-RELATED"/>
    <property type="match status" value="1"/>
</dbReference>
<name>A0A482XU99_LAOST</name>
<keyword evidence="7 8" id="KW-0460">Magnesium</keyword>
<dbReference type="FunCoup" id="A0A482XU99">
    <property type="interactions" value="666"/>
</dbReference>
<keyword evidence="11" id="KW-1185">Reference proteome</keyword>
<protein>
    <recommendedName>
        <fullName evidence="9">Inositol-1-monophosphatase</fullName>
        <ecNumber evidence="9">3.1.3.25</ecNumber>
    </recommendedName>
</protein>